<dbReference type="SUPFAM" id="SSF48350">
    <property type="entry name" value="GTPase activation domain, GAP"/>
    <property type="match status" value="1"/>
</dbReference>
<dbReference type="SMART" id="SM00233">
    <property type="entry name" value="PH"/>
    <property type="match status" value="1"/>
</dbReference>
<evidence type="ECO:0000259" key="3">
    <source>
        <dbReference type="PROSITE" id="PS50238"/>
    </source>
</evidence>
<dbReference type="GO" id="GO:0051056">
    <property type="term" value="P:regulation of small GTPase mediated signal transduction"/>
    <property type="evidence" value="ECO:0007669"/>
    <property type="project" value="UniProtKB-ARBA"/>
</dbReference>
<sequence length="280" mass="32136">MVDDSILRSRSCRPHEVAGVEEYSGWLKKLGGKFKTWRKRFFVLRGSKLLYYTGPDEMRLLGEFSLEGTQAEMLSAENECNSDSKGYLFVVKPEDPTAFLTQTHQQFILCASNPEERKSWMRAIRKVLYLRHGGALFGTHLSEAFPFTKPEHGYHPRVVYDTTQFIRDYGMETEGIFRKCGTQHALLDLAEAYDEAAEEPILDPGQHSVHLVAGLLKYYLRELPEPVIPFRFYDRLKSTGFRIADGQDLAPLIDILESLPAPNYHLLQYLCQFLFEVSAL</sequence>
<dbReference type="CDD" id="cd00159">
    <property type="entry name" value="RhoGAP"/>
    <property type="match status" value="1"/>
</dbReference>
<evidence type="ECO:0000256" key="1">
    <source>
        <dbReference type="ARBA" id="ARBA00022468"/>
    </source>
</evidence>
<dbReference type="EMBL" id="SUNJ01014813">
    <property type="protein sequence ID" value="TPP56233.1"/>
    <property type="molecule type" value="Genomic_DNA"/>
</dbReference>
<dbReference type="PANTHER" id="PTHR15228">
    <property type="entry name" value="SPERMATHECAL PHYSIOLOGY VARIANT"/>
    <property type="match status" value="1"/>
</dbReference>
<name>A0A504Y5M5_FASGI</name>
<dbReference type="GO" id="GO:0007165">
    <property type="term" value="P:signal transduction"/>
    <property type="evidence" value="ECO:0007669"/>
    <property type="project" value="InterPro"/>
</dbReference>
<organism evidence="4 5">
    <name type="scientific">Fasciola gigantica</name>
    <name type="common">Giant liver fluke</name>
    <dbReference type="NCBI Taxonomy" id="46835"/>
    <lineage>
        <taxon>Eukaryota</taxon>
        <taxon>Metazoa</taxon>
        <taxon>Spiralia</taxon>
        <taxon>Lophotrochozoa</taxon>
        <taxon>Platyhelminthes</taxon>
        <taxon>Trematoda</taxon>
        <taxon>Digenea</taxon>
        <taxon>Plagiorchiida</taxon>
        <taxon>Echinostomata</taxon>
        <taxon>Echinostomatoidea</taxon>
        <taxon>Fasciolidae</taxon>
        <taxon>Fasciola</taxon>
    </lineage>
</organism>
<dbReference type="Proteomes" id="UP000316759">
    <property type="component" value="Unassembled WGS sequence"/>
</dbReference>
<reference evidence="4 5" key="1">
    <citation type="submission" date="2019-04" db="EMBL/GenBank/DDBJ databases">
        <title>Annotation for the trematode Fasciola gigantica.</title>
        <authorList>
            <person name="Choi Y.-J."/>
        </authorList>
    </citation>
    <scope>NUCLEOTIDE SEQUENCE [LARGE SCALE GENOMIC DNA]</scope>
    <source>
        <strain evidence="4">Uganda_cow_1</strain>
    </source>
</reference>
<dbReference type="PANTHER" id="PTHR15228:SF24">
    <property type="entry name" value="RHO-GAP DOMAIN-CONTAINING PROTEIN"/>
    <property type="match status" value="1"/>
</dbReference>
<evidence type="ECO:0000313" key="5">
    <source>
        <dbReference type="Proteomes" id="UP000316759"/>
    </source>
</evidence>
<dbReference type="InterPro" id="IPR011993">
    <property type="entry name" value="PH-like_dom_sf"/>
</dbReference>
<protein>
    <submittedName>
        <fullName evidence="4">Putative rho gtpase activating protein</fullName>
    </submittedName>
</protein>
<keyword evidence="1" id="KW-0343">GTPase activation</keyword>
<dbReference type="STRING" id="46835.A0A504Y5M5"/>
<gene>
    <name evidence="4" type="ORF">FGIG_02006</name>
</gene>
<dbReference type="InterPro" id="IPR008936">
    <property type="entry name" value="Rho_GTPase_activation_prot"/>
</dbReference>
<dbReference type="AlphaFoldDB" id="A0A504Y5M5"/>
<dbReference type="PROSITE" id="PS50238">
    <property type="entry name" value="RHOGAP"/>
    <property type="match status" value="1"/>
</dbReference>
<dbReference type="GO" id="GO:0005096">
    <property type="term" value="F:GTPase activator activity"/>
    <property type="evidence" value="ECO:0007669"/>
    <property type="project" value="UniProtKB-KW"/>
</dbReference>
<comment type="caution">
    <text evidence="4">The sequence shown here is derived from an EMBL/GenBank/DDBJ whole genome shotgun (WGS) entry which is preliminary data.</text>
</comment>
<dbReference type="Gene3D" id="2.30.29.30">
    <property type="entry name" value="Pleckstrin-homology domain (PH domain)/Phosphotyrosine-binding domain (PTB)"/>
    <property type="match status" value="1"/>
</dbReference>
<feature type="domain" description="PH" evidence="2">
    <location>
        <begin position="20"/>
        <end position="129"/>
    </location>
</feature>
<dbReference type="SUPFAM" id="SSF50729">
    <property type="entry name" value="PH domain-like"/>
    <property type="match status" value="1"/>
</dbReference>
<dbReference type="SMART" id="SM00324">
    <property type="entry name" value="RhoGAP"/>
    <property type="match status" value="1"/>
</dbReference>
<keyword evidence="5" id="KW-1185">Reference proteome</keyword>
<dbReference type="InterPro" id="IPR000198">
    <property type="entry name" value="RhoGAP_dom"/>
</dbReference>
<dbReference type="InterPro" id="IPR051025">
    <property type="entry name" value="RhoGAP"/>
</dbReference>
<dbReference type="Pfam" id="PF00620">
    <property type="entry name" value="RhoGAP"/>
    <property type="match status" value="1"/>
</dbReference>
<dbReference type="Pfam" id="PF00169">
    <property type="entry name" value="PH"/>
    <property type="match status" value="1"/>
</dbReference>
<dbReference type="InterPro" id="IPR001849">
    <property type="entry name" value="PH_domain"/>
</dbReference>
<feature type="domain" description="Rho-GAP" evidence="3">
    <location>
        <begin position="139"/>
        <end position="280"/>
    </location>
</feature>
<dbReference type="Gene3D" id="1.10.555.10">
    <property type="entry name" value="Rho GTPase activation protein"/>
    <property type="match status" value="1"/>
</dbReference>
<proteinExistence type="predicted"/>
<evidence type="ECO:0000259" key="2">
    <source>
        <dbReference type="PROSITE" id="PS50003"/>
    </source>
</evidence>
<accession>A0A504Y5M5</accession>
<evidence type="ECO:0000313" key="4">
    <source>
        <dbReference type="EMBL" id="TPP56233.1"/>
    </source>
</evidence>
<dbReference type="PROSITE" id="PS50003">
    <property type="entry name" value="PH_DOMAIN"/>
    <property type="match status" value="1"/>
</dbReference>
<dbReference type="OrthoDB" id="185175at2759"/>